<dbReference type="PANTHER" id="PTHR37305:SF1">
    <property type="entry name" value="MEMBRANE PROTEIN"/>
    <property type="match status" value="1"/>
</dbReference>
<dbReference type="GeneID" id="99987535"/>
<feature type="transmembrane region" description="Helical" evidence="1">
    <location>
        <begin position="70"/>
        <end position="90"/>
    </location>
</feature>
<evidence type="ECO:0000313" key="2">
    <source>
        <dbReference type="EMBL" id="SEW32339.1"/>
    </source>
</evidence>
<feature type="transmembrane region" description="Helical" evidence="1">
    <location>
        <begin position="21"/>
        <end position="43"/>
    </location>
</feature>
<evidence type="ECO:0000313" key="3">
    <source>
        <dbReference type="Proteomes" id="UP000199437"/>
    </source>
</evidence>
<dbReference type="CDD" id="cd21809">
    <property type="entry name" value="ABC-2_lan_permease-like"/>
    <property type="match status" value="1"/>
</dbReference>
<keyword evidence="1" id="KW-1133">Transmembrane helix</keyword>
<reference evidence="3" key="1">
    <citation type="submission" date="2016-10" db="EMBL/GenBank/DDBJ databases">
        <authorList>
            <person name="Varghese N."/>
            <person name="Submissions S."/>
        </authorList>
    </citation>
    <scope>NUCLEOTIDE SEQUENCE [LARGE SCALE GENOMIC DNA]</scope>
    <source>
        <strain evidence="3">CGMCC 1.12402</strain>
    </source>
</reference>
<sequence>MNTTLTLKRGISAEIYKFRGTFTLWFLILAPAFVPTINFIIFMSKGEQIMANGGNAWQRLLSMSLDPANFLFAFFVIIVALFVHNIEYTSNTWKLIYTQPLNRTTIYLSKLLVFFGMLFFSLILFGLFTVVCGYAIHFFKTDLGFAEAFDKSFIFLVCIKLFLATLGFASIHFMIGQVQKNLILPLGIGIAGIISFLILVQGWEYAIYHPYGYHMLSLQNWKAEGFSLWANMQPVYLSLGLAAATLIGCGIYNAQKRIF</sequence>
<keyword evidence="3" id="KW-1185">Reference proteome</keyword>
<feature type="transmembrane region" description="Helical" evidence="1">
    <location>
        <begin position="235"/>
        <end position="254"/>
    </location>
</feature>
<organism evidence="2 3">
    <name type="scientific">Roseivirga pacifica</name>
    <dbReference type="NCBI Taxonomy" id="1267423"/>
    <lineage>
        <taxon>Bacteria</taxon>
        <taxon>Pseudomonadati</taxon>
        <taxon>Bacteroidota</taxon>
        <taxon>Cytophagia</taxon>
        <taxon>Cytophagales</taxon>
        <taxon>Roseivirgaceae</taxon>
        <taxon>Roseivirga</taxon>
    </lineage>
</organism>
<protein>
    <submittedName>
        <fullName evidence="2">ABC-2 family transporter protein</fullName>
    </submittedName>
</protein>
<dbReference type="Pfam" id="PF12730">
    <property type="entry name" value="ABC2_membrane_4"/>
    <property type="match status" value="1"/>
</dbReference>
<dbReference type="RefSeq" id="WP_090259236.1">
    <property type="nucleotide sequence ID" value="NZ_FOIR01000002.1"/>
</dbReference>
<gene>
    <name evidence="2" type="ORF">SAMN05216290_2850</name>
</gene>
<accession>A0A1I0QX33</accession>
<feature type="transmembrane region" description="Helical" evidence="1">
    <location>
        <begin position="111"/>
        <end position="136"/>
    </location>
</feature>
<evidence type="ECO:0000256" key="1">
    <source>
        <dbReference type="SAM" id="Phobius"/>
    </source>
</evidence>
<dbReference type="Proteomes" id="UP000199437">
    <property type="component" value="Unassembled WGS sequence"/>
</dbReference>
<dbReference type="OrthoDB" id="5946463at2"/>
<proteinExistence type="predicted"/>
<name>A0A1I0QX33_9BACT</name>
<dbReference type="AlphaFoldDB" id="A0A1I0QX33"/>
<keyword evidence="1" id="KW-0812">Transmembrane</keyword>
<keyword evidence="1" id="KW-0472">Membrane</keyword>
<dbReference type="STRING" id="1267423.SAMN05216290_2850"/>
<dbReference type="PANTHER" id="PTHR37305">
    <property type="entry name" value="INTEGRAL MEMBRANE PROTEIN-RELATED"/>
    <property type="match status" value="1"/>
</dbReference>
<feature type="transmembrane region" description="Helical" evidence="1">
    <location>
        <begin position="182"/>
        <end position="203"/>
    </location>
</feature>
<dbReference type="EMBL" id="FOIR01000002">
    <property type="protein sequence ID" value="SEW32339.1"/>
    <property type="molecule type" value="Genomic_DNA"/>
</dbReference>
<feature type="transmembrane region" description="Helical" evidence="1">
    <location>
        <begin position="152"/>
        <end position="175"/>
    </location>
</feature>